<feature type="transmembrane region" description="Helical" evidence="1">
    <location>
        <begin position="155"/>
        <end position="175"/>
    </location>
</feature>
<proteinExistence type="predicted"/>
<keyword evidence="3" id="KW-1185">Reference proteome</keyword>
<dbReference type="RefSeq" id="WP_125671711.1">
    <property type="nucleotide sequence ID" value="NZ_RCOS01000108.1"/>
</dbReference>
<feature type="transmembrane region" description="Helical" evidence="1">
    <location>
        <begin position="69"/>
        <end position="90"/>
    </location>
</feature>
<organism evidence="2 3">
    <name type="scientific">Candidatus Methanodesulfokora washburnensis</name>
    <dbReference type="NCBI Taxonomy" id="2478471"/>
    <lineage>
        <taxon>Archaea</taxon>
        <taxon>Thermoproteota</taxon>
        <taxon>Candidatus Korarchaeia</taxon>
        <taxon>Candidatus Korarchaeia incertae sedis</taxon>
        <taxon>Candidatus Methanodesulfokora</taxon>
    </lineage>
</organism>
<feature type="transmembrane region" description="Helical" evidence="1">
    <location>
        <begin position="6"/>
        <end position="25"/>
    </location>
</feature>
<keyword evidence="1" id="KW-1133">Transmembrane helix</keyword>
<keyword evidence="1" id="KW-0472">Membrane</keyword>
<dbReference type="AlphaFoldDB" id="A0A429GJ24"/>
<evidence type="ECO:0000313" key="3">
    <source>
        <dbReference type="Proteomes" id="UP000277582"/>
    </source>
</evidence>
<dbReference type="Proteomes" id="UP000277582">
    <property type="component" value="Unassembled WGS sequence"/>
</dbReference>
<evidence type="ECO:0000313" key="2">
    <source>
        <dbReference type="EMBL" id="RSN73861.1"/>
    </source>
</evidence>
<gene>
    <name evidence="2" type="ORF">D6D85_09285</name>
</gene>
<dbReference type="OrthoDB" id="31464at2157"/>
<feature type="transmembrane region" description="Helical" evidence="1">
    <location>
        <begin position="111"/>
        <end position="135"/>
    </location>
</feature>
<keyword evidence="1" id="KW-0812">Transmembrane</keyword>
<dbReference type="Gene3D" id="1.10.1760.20">
    <property type="match status" value="1"/>
</dbReference>
<dbReference type="EMBL" id="RCOS01000108">
    <property type="protein sequence ID" value="RSN73861.1"/>
    <property type="molecule type" value="Genomic_DNA"/>
</dbReference>
<comment type="caution">
    <text evidence="2">The sequence shown here is derived from an EMBL/GenBank/DDBJ whole genome shotgun (WGS) entry which is preliminary data.</text>
</comment>
<sequence length="186" mass="20208">MRTRDVALSAVSGALYAIVGVYTYFGITFYGVRFWPAVVIPGIFAALYGGLVGGTGAAIGIFISDVMTHGNAFLSIAVGVPANFLCFYMIGFLCQKLRLKEIMSMKKGRAVLTWIMISSAGLALGSMIIGIGLTIWSQQFPMPFQHEVHPISIEAGLLIALWTFVSEFPFLWLLVPPVLEVVRRAA</sequence>
<name>A0A429GJ24_9CREN</name>
<evidence type="ECO:0000256" key="1">
    <source>
        <dbReference type="SAM" id="Phobius"/>
    </source>
</evidence>
<feature type="transmembrane region" description="Helical" evidence="1">
    <location>
        <begin position="37"/>
        <end position="63"/>
    </location>
</feature>
<reference evidence="2 3" key="1">
    <citation type="submission" date="2018-10" db="EMBL/GenBank/DDBJ databases">
        <title>Co-occurring genomic capacity for anaerobic methane metabolism and dissimilatory sulfite reduction discovered in the Korarchaeota.</title>
        <authorList>
            <person name="Mckay L.J."/>
            <person name="Dlakic M."/>
            <person name="Fields M.W."/>
            <person name="Delmont T.O."/>
            <person name="Eren A.M."/>
            <person name="Jay Z.J."/>
            <person name="Klingelsmith K.B."/>
            <person name="Rusch D.B."/>
            <person name="Inskeep W.P."/>
        </authorList>
    </citation>
    <scope>NUCLEOTIDE SEQUENCE [LARGE SCALE GENOMIC DNA]</scope>
    <source>
        <strain evidence="2 3">MDKW</strain>
    </source>
</reference>
<protein>
    <recommendedName>
        <fullName evidence="4">ECF transporter S component</fullName>
    </recommendedName>
</protein>
<evidence type="ECO:0008006" key="4">
    <source>
        <dbReference type="Google" id="ProtNLM"/>
    </source>
</evidence>
<accession>A0A429GJ24</accession>